<dbReference type="PANTHER" id="PTHR45962">
    <property type="entry name" value="N-FATTY-ACYL-AMINO ACID SYNTHASE/HYDROLASE PM20D1"/>
    <property type="match status" value="1"/>
</dbReference>
<dbReference type="RefSeq" id="XP_028475331.1">
    <property type="nucleotide sequence ID" value="XM_028624259.1"/>
</dbReference>
<feature type="domain" description="Peptidase M20 dimerisation" evidence="6">
    <location>
        <begin position="167"/>
        <end position="319"/>
    </location>
</feature>
<dbReference type="GO" id="GO:0004180">
    <property type="term" value="F:carboxypeptidase activity"/>
    <property type="evidence" value="ECO:0007669"/>
    <property type="project" value="TreeGrafter"/>
</dbReference>
<protein>
    <recommendedName>
        <fullName evidence="6">Peptidase M20 dimerisation domain-containing protein</fullName>
    </recommendedName>
</protein>
<dbReference type="AlphaFoldDB" id="A0A427XNN6"/>
<name>A0A427XNN6_9TREE</name>
<evidence type="ECO:0000313" key="7">
    <source>
        <dbReference type="EMBL" id="RSH80384.1"/>
    </source>
</evidence>
<evidence type="ECO:0000256" key="5">
    <source>
        <dbReference type="ARBA" id="ARBA00022833"/>
    </source>
</evidence>
<dbReference type="STRING" id="105984.A0A427XNN6"/>
<sequence>MAYYDTPLFANLSLERLFGAIAHATVAYDDFGEPEPEDMADRDPRWDTFPPFHNFLRETYPLVHKHAKLQVVGGYSLLFTLEGTSDAKPLMLAAHLDVVAASTALDRWKYPPFEGHYDGEWIWGRGSSDCKSNLLGQLSALEHLLEGGFKPRRTLLLAYGQDEEARGKYGYADVAIRVESFGGHSSVPGPHTSIGYLARFISALEDADIYSPALTKTNPYYGYLHCLDLYGSRNVPRWLHSALEKDVVDDIAAQVADLGVRSRFILQTSKAATVVHGGVKNNALPEEAGVVFNSRIETTMSVRDHTDRVAETLIPVARRYDLSMNSFGDELCNGTQGTVYLELLGNTEPSPITPWHTPQFQLYASAVKSAFGDNTIVAPSLSVANTDTKHYWNVSTNIIRWTPARLGTRLGAHTVNERIKLTSHIETVKFFHELIIQFEAAA</sequence>
<keyword evidence="3" id="KW-0479">Metal-binding</keyword>
<dbReference type="EMBL" id="RSCE01000008">
    <property type="protein sequence ID" value="RSH80384.1"/>
    <property type="molecule type" value="Genomic_DNA"/>
</dbReference>
<dbReference type="OrthoDB" id="3064516at2759"/>
<evidence type="ECO:0000256" key="4">
    <source>
        <dbReference type="ARBA" id="ARBA00022801"/>
    </source>
</evidence>
<dbReference type="PANTHER" id="PTHR45962:SF1">
    <property type="entry name" value="N-FATTY-ACYL-AMINO ACID SYNTHASE_HYDROLASE PM20D1"/>
    <property type="match status" value="1"/>
</dbReference>
<dbReference type="GeneID" id="39593503"/>
<dbReference type="InterPro" id="IPR036264">
    <property type="entry name" value="Bact_exopeptidase_dim_dom"/>
</dbReference>
<dbReference type="GO" id="GO:0000328">
    <property type="term" value="C:fungal-type vacuole lumen"/>
    <property type="evidence" value="ECO:0007669"/>
    <property type="project" value="TreeGrafter"/>
</dbReference>
<dbReference type="InterPro" id="IPR011650">
    <property type="entry name" value="Peptidase_M20_dimer"/>
</dbReference>
<keyword evidence="2" id="KW-0645">Protease</keyword>
<dbReference type="SUPFAM" id="SSF53187">
    <property type="entry name" value="Zn-dependent exopeptidases"/>
    <property type="match status" value="1"/>
</dbReference>
<comment type="similarity">
    <text evidence="1">Belongs to the peptidase M20A family.</text>
</comment>
<comment type="caution">
    <text evidence="7">The sequence shown here is derived from an EMBL/GenBank/DDBJ whole genome shotgun (WGS) entry which is preliminary data.</text>
</comment>
<dbReference type="Proteomes" id="UP000279236">
    <property type="component" value="Unassembled WGS sequence"/>
</dbReference>
<dbReference type="GO" id="GO:0051603">
    <property type="term" value="P:proteolysis involved in protein catabolic process"/>
    <property type="evidence" value="ECO:0007669"/>
    <property type="project" value="TreeGrafter"/>
</dbReference>
<organism evidence="7 8">
    <name type="scientific">Apiotrichum porosum</name>
    <dbReference type="NCBI Taxonomy" id="105984"/>
    <lineage>
        <taxon>Eukaryota</taxon>
        <taxon>Fungi</taxon>
        <taxon>Dikarya</taxon>
        <taxon>Basidiomycota</taxon>
        <taxon>Agaricomycotina</taxon>
        <taxon>Tremellomycetes</taxon>
        <taxon>Trichosporonales</taxon>
        <taxon>Trichosporonaceae</taxon>
        <taxon>Apiotrichum</taxon>
    </lineage>
</organism>
<keyword evidence="8" id="KW-1185">Reference proteome</keyword>
<evidence type="ECO:0000259" key="6">
    <source>
        <dbReference type="Pfam" id="PF07687"/>
    </source>
</evidence>
<dbReference type="Pfam" id="PF07687">
    <property type="entry name" value="M20_dimer"/>
    <property type="match status" value="1"/>
</dbReference>
<evidence type="ECO:0000256" key="2">
    <source>
        <dbReference type="ARBA" id="ARBA00022670"/>
    </source>
</evidence>
<reference evidence="7 8" key="1">
    <citation type="submission" date="2018-11" db="EMBL/GenBank/DDBJ databases">
        <title>Genome sequence of Apiotrichum porosum DSM 27194.</title>
        <authorList>
            <person name="Aliyu H."/>
            <person name="Gorte O."/>
            <person name="Ochsenreither K."/>
        </authorList>
    </citation>
    <scope>NUCLEOTIDE SEQUENCE [LARGE SCALE GENOMIC DNA]</scope>
    <source>
        <strain evidence="7 8">DSM 27194</strain>
    </source>
</reference>
<evidence type="ECO:0000313" key="8">
    <source>
        <dbReference type="Proteomes" id="UP000279236"/>
    </source>
</evidence>
<dbReference type="PROSITE" id="PS00758">
    <property type="entry name" value="ARGE_DAPE_CPG2_1"/>
    <property type="match status" value="1"/>
</dbReference>
<evidence type="ECO:0000256" key="3">
    <source>
        <dbReference type="ARBA" id="ARBA00022723"/>
    </source>
</evidence>
<dbReference type="InterPro" id="IPR001261">
    <property type="entry name" value="ArgE/DapE_CS"/>
</dbReference>
<dbReference type="InterPro" id="IPR047177">
    <property type="entry name" value="Pept_M20A"/>
</dbReference>
<keyword evidence="4" id="KW-0378">Hydrolase</keyword>
<evidence type="ECO:0000256" key="1">
    <source>
        <dbReference type="ARBA" id="ARBA00006247"/>
    </source>
</evidence>
<dbReference type="Pfam" id="PF01546">
    <property type="entry name" value="Peptidase_M20"/>
    <property type="match status" value="1"/>
</dbReference>
<dbReference type="Gene3D" id="3.40.630.10">
    <property type="entry name" value="Zn peptidases"/>
    <property type="match status" value="1"/>
</dbReference>
<dbReference type="InterPro" id="IPR002933">
    <property type="entry name" value="Peptidase_M20"/>
</dbReference>
<dbReference type="Gene3D" id="1.10.150.900">
    <property type="match status" value="1"/>
</dbReference>
<gene>
    <name evidence="7" type="ORF">EHS24_008960</name>
</gene>
<keyword evidence="5" id="KW-0862">Zinc</keyword>
<proteinExistence type="inferred from homology"/>
<accession>A0A427XNN6</accession>
<dbReference type="GO" id="GO:0046872">
    <property type="term" value="F:metal ion binding"/>
    <property type="evidence" value="ECO:0007669"/>
    <property type="project" value="UniProtKB-KW"/>
</dbReference>
<dbReference type="SUPFAM" id="SSF55031">
    <property type="entry name" value="Bacterial exopeptidase dimerisation domain"/>
    <property type="match status" value="1"/>
</dbReference>